<dbReference type="InterPro" id="IPR008928">
    <property type="entry name" value="6-hairpin_glycosidase_sf"/>
</dbReference>
<keyword evidence="3" id="KW-1185">Reference proteome</keyword>
<name>A0ABT6HJ55_9ACTN</name>
<comment type="caution">
    <text evidence="2">The sequence shown here is derived from an EMBL/GenBank/DDBJ whole genome shotgun (WGS) entry which is preliminary data.</text>
</comment>
<dbReference type="InterPro" id="IPR012341">
    <property type="entry name" value="6hp_glycosidase-like_sf"/>
</dbReference>
<proteinExistence type="predicted"/>
<dbReference type="SUPFAM" id="SSF48208">
    <property type="entry name" value="Six-hairpin glycosidases"/>
    <property type="match status" value="1"/>
</dbReference>
<dbReference type="Proteomes" id="UP001223144">
    <property type="component" value="Unassembled WGS sequence"/>
</dbReference>
<organism evidence="2 3">
    <name type="scientific">Streptomyces chengmaiensis</name>
    <dbReference type="NCBI Taxonomy" id="3040919"/>
    <lineage>
        <taxon>Bacteria</taxon>
        <taxon>Bacillati</taxon>
        <taxon>Actinomycetota</taxon>
        <taxon>Actinomycetes</taxon>
        <taxon>Kitasatosporales</taxon>
        <taxon>Streptomycetaceae</taxon>
        <taxon>Streptomyces</taxon>
    </lineage>
</organism>
<evidence type="ECO:0000313" key="3">
    <source>
        <dbReference type="Proteomes" id="UP001223144"/>
    </source>
</evidence>
<protein>
    <submittedName>
        <fullName evidence="2">Sugar ABC transporter permease</fullName>
    </submittedName>
</protein>
<dbReference type="RefSeq" id="WP_279927019.1">
    <property type="nucleotide sequence ID" value="NZ_JARWBG010000006.1"/>
</dbReference>
<feature type="compositionally biased region" description="Basic and acidic residues" evidence="1">
    <location>
        <begin position="37"/>
        <end position="50"/>
    </location>
</feature>
<sequence>MTPAAGSEEPVPSPLGSSGSEEPEVQAPGGPPGRSLGEIEARDPARRRPDCPSWTVPALDTALARVALTRAAVGDRFPLFAEPDGDGRWTTTSRGSWTGGFWAGLQWLRALRTGDVQDRVAARAATARLARWAEADTATRGLILWYGTAHAAGDPDATALRERAAHACLAAVDPDLGLVPWGAAFGGERLLARADGAPGMGPLLTAAGPAGRAAAESHLRRHLALCLGGRHPAWRFDGTGWQPCEEPPPDWSRGHAWLLLAVAEGTALGMDLSAEREGLTASLESAPLVPHAGAPHCDAPLDTSAAAITAVALLMLARADDSRRRAGRFRARAVAVLDRLVHAHMASGRLLDGCYDAGSGLAVGHELIWGDYFLVLGLAALTGLVDL</sequence>
<accession>A0ABT6HJ55</accession>
<gene>
    <name evidence="2" type="ORF">QCN29_07940</name>
</gene>
<dbReference type="Gene3D" id="1.50.10.10">
    <property type="match status" value="1"/>
</dbReference>
<feature type="compositionally biased region" description="Low complexity" evidence="1">
    <location>
        <begin position="1"/>
        <end position="20"/>
    </location>
</feature>
<evidence type="ECO:0000313" key="2">
    <source>
        <dbReference type="EMBL" id="MDH2388718.1"/>
    </source>
</evidence>
<feature type="region of interest" description="Disordered" evidence="1">
    <location>
        <begin position="1"/>
        <end position="54"/>
    </location>
</feature>
<evidence type="ECO:0000256" key="1">
    <source>
        <dbReference type="SAM" id="MobiDB-lite"/>
    </source>
</evidence>
<dbReference type="EMBL" id="JARWBG010000006">
    <property type="protein sequence ID" value="MDH2388718.1"/>
    <property type="molecule type" value="Genomic_DNA"/>
</dbReference>
<reference evidence="2 3" key="1">
    <citation type="submission" date="2023-04" db="EMBL/GenBank/DDBJ databases">
        <title>Streptomyces chengmaiensis sp. nov. isolated from the stem of mangrove plant in Hainan.</title>
        <authorList>
            <person name="Huang X."/>
            <person name="Zhou S."/>
            <person name="Chu X."/>
            <person name="Xie Y."/>
            <person name="Lin Y."/>
        </authorList>
    </citation>
    <scope>NUCLEOTIDE SEQUENCE [LARGE SCALE GENOMIC DNA]</scope>
    <source>
        <strain evidence="2 3">HNM0663</strain>
    </source>
</reference>